<name>A0ABD6F4R0_9BILA</name>
<dbReference type="Pfam" id="PF17921">
    <property type="entry name" value="Integrase_H2C2"/>
    <property type="match status" value="1"/>
</dbReference>
<dbReference type="InterPro" id="IPR050951">
    <property type="entry name" value="Retrovirus_Pol_polyprotein"/>
</dbReference>
<feature type="domain" description="Integrase zinc-binding" evidence="2">
    <location>
        <begin position="160"/>
        <end position="211"/>
    </location>
</feature>
<evidence type="ECO:0000313" key="4">
    <source>
        <dbReference type="Proteomes" id="UP001608902"/>
    </source>
</evidence>
<evidence type="ECO:0000259" key="2">
    <source>
        <dbReference type="Pfam" id="PF17921"/>
    </source>
</evidence>
<reference evidence="3 4" key="1">
    <citation type="submission" date="2024-08" db="EMBL/GenBank/DDBJ databases">
        <title>Gnathostoma spinigerum genome.</title>
        <authorList>
            <person name="Gonzalez-Bertolin B."/>
            <person name="Monzon S."/>
            <person name="Zaballos A."/>
            <person name="Jimenez P."/>
            <person name="Dekumyoy P."/>
            <person name="Varona S."/>
            <person name="Cuesta I."/>
            <person name="Sumanam S."/>
            <person name="Adisakwattana P."/>
            <person name="Gasser R.B."/>
            <person name="Hernandez-Gonzalez A."/>
            <person name="Young N.D."/>
            <person name="Perteguer M.J."/>
        </authorList>
    </citation>
    <scope>NUCLEOTIDE SEQUENCE [LARGE SCALE GENOMIC DNA]</scope>
    <source>
        <strain evidence="3">AL3</strain>
        <tissue evidence="3">Liver</tissue>
    </source>
</reference>
<dbReference type="InterPro" id="IPR041588">
    <property type="entry name" value="Integrase_H2C2"/>
</dbReference>
<evidence type="ECO:0000313" key="3">
    <source>
        <dbReference type="EMBL" id="MFH4984795.1"/>
    </source>
</evidence>
<dbReference type="AlphaFoldDB" id="A0ABD6F4R0"/>
<organism evidence="3 4">
    <name type="scientific">Gnathostoma spinigerum</name>
    <dbReference type="NCBI Taxonomy" id="75299"/>
    <lineage>
        <taxon>Eukaryota</taxon>
        <taxon>Metazoa</taxon>
        <taxon>Ecdysozoa</taxon>
        <taxon>Nematoda</taxon>
        <taxon>Chromadorea</taxon>
        <taxon>Rhabditida</taxon>
        <taxon>Spirurina</taxon>
        <taxon>Gnathostomatomorpha</taxon>
        <taxon>Gnathostomatoidea</taxon>
        <taxon>Gnathostomatidae</taxon>
        <taxon>Gnathostoma</taxon>
    </lineage>
</organism>
<keyword evidence="4" id="KW-1185">Reference proteome</keyword>
<dbReference type="PANTHER" id="PTHR37984">
    <property type="entry name" value="PROTEIN CBG26694"/>
    <property type="match status" value="1"/>
</dbReference>
<dbReference type="InterPro" id="IPR036397">
    <property type="entry name" value="RNaseH_sf"/>
</dbReference>
<gene>
    <name evidence="3" type="ORF">AB6A40_011504</name>
</gene>
<dbReference type="FunFam" id="1.10.340.70:FF:000003">
    <property type="entry name" value="Protein CBG25708"/>
    <property type="match status" value="1"/>
</dbReference>
<dbReference type="EC" id="2.7.7.49" evidence="1"/>
<comment type="caution">
    <text evidence="3">The sequence shown here is derived from an EMBL/GenBank/DDBJ whole genome shotgun (WGS) entry which is preliminary data.</text>
</comment>
<evidence type="ECO:0000256" key="1">
    <source>
        <dbReference type="ARBA" id="ARBA00012493"/>
    </source>
</evidence>
<dbReference type="PANTHER" id="PTHR37984:SF5">
    <property type="entry name" value="PROTEIN NYNRIN-LIKE"/>
    <property type="match status" value="1"/>
</dbReference>
<dbReference type="Gene3D" id="3.30.420.10">
    <property type="entry name" value="Ribonuclease H-like superfamily/Ribonuclease H"/>
    <property type="match status" value="1"/>
</dbReference>
<protein>
    <recommendedName>
        <fullName evidence="1">RNA-directed DNA polymerase</fullName>
        <ecNumber evidence="1">2.7.7.49</ecNumber>
    </recommendedName>
</protein>
<accession>A0ABD6F4R0</accession>
<dbReference type="EMBL" id="JBGFUD010021331">
    <property type="protein sequence ID" value="MFH4984795.1"/>
    <property type="molecule type" value="Genomic_DNA"/>
</dbReference>
<feature type="non-terminal residue" evidence="3">
    <location>
        <position position="261"/>
    </location>
</feature>
<sequence>MIHGRKVTLLTDHKPLLAVFGSKKRIPVYTANRLQKWVTTLLGYDFEIKYRATTNFGQADALSRLIAEQPSVDEDIVIAAITIEDDACRSLADAVRPLPVTASEVANATKRDALLSATTRFIKKQWPKQINDARLQQLFNRRDSISVINGCLLTADRVIIPDALQSKVLRQLHTGHPGINRMKALARKYVYWPGIDKDIEAMVRHCQPCALALKDPIKTNLAPWPMPDKPWSRIHIDYAGPFEGHYFLVVVDAHSKWPEIF</sequence>
<dbReference type="Gene3D" id="1.10.340.70">
    <property type="match status" value="1"/>
</dbReference>
<dbReference type="GO" id="GO:0003964">
    <property type="term" value="F:RNA-directed DNA polymerase activity"/>
    <property type="evidence" value="ECO:0007669"/>
    <property type="project" value="UniProtKB-EC"/>
</dbReference>
<dbReference type="Proteomes" id="UP001608902">
    <property type="component" value="Unassembled WGS sequence"/>
</dbReference>
<proteinExistence type="predicted"/>